<reference evidence="1 2" key="1">
    <citation type="journal article" date="2021" name="Front. Genet.">
        <title>Chromosome-Level Genome Assembly Reveals Significant Gene Expansion in the Toll and IMD Signaling Pathways of Dendrolimus kikuchii.</title>
        <authorList>
            <person name="Zhou J."/>
            <person name="Wu P."/>
            <person name="Xiong Z."/>
            <person name="Liu N."/>
            <person name="Zhao N."/>
            <person name="Ji M."/>
            <person name="Qiu Y."/>
            <person name="Yang B."/>
        </authorList>
    </citation>
    <scope>NUCLEOTIDE SEQUENCE [LARGE SCALE GENOMIC DNA]</scope>
    <source>
        <strain evidence="1">Ann1</strain>
    </source>
</reference>
<evidence type="ECO:0000313" key="2">
    <source>
        <dbReference type="Proteomes" id="UP000824533"/>
    </source>
</evidence>
<keyword evidence="2" id="KW-1185">Reference proteome</keyword>
<evidence type="ECO:0000313" key="1">
    <source>
        <dbReference type="EMBL" id="KAJ0178035.1"/>
    </source>
</evidence>
<dbReference type="Proteomes" id="UP000824533">
    <property type="component" value="Linkage Group LG10"/>
</dbReference>
<gene>
    <name evidence="1" type="ORF">K1T71_005858</name>
</gene>
<protein>
    <submittedName>
        <fullName evidence="1">Uncharacterized protein</fullName>
    </submittedName>
</protein>
<name>A0ACC1D2C9_9NEOP</name>
<proteinExistence type="predicted"/>
<comment type="caution">
    <text evidence="1">The sequence shown here is derived from an EMBL/GenBank/DDBJ whole genome shotgun (WGS) entry which is preliminary data.</text>
</comment>
<organism evidence="1 2">
    <name type="scientific">Dendrolimus kikuchii</name>
    <dbReference type="NCBI Taxonomy" id="765133"/>
    <lineage>
        <taxon>Eukaryota</taxon>
        <taxon>Metazoa</taxon>
        <taxon>Ecdysozoa</taxon>
        <taxon>Arthropoda</taxon>
        <taxon>Hexapoda</taxon>
        <taxon>Insecta</taxon>
        <taxon>Pterygota</taxon>
        <taxon>Neoptera</taxon>
        <taxon>Endopterygota</taxon>
        <taxon>Lepidoptera</taxon>
        <taxon>Glossata</taxon>
        <taxon>Ditrysia</taxon>
        <taxon>Bombycoidea</taxon>
        <taxon>Lasiocampidae</taxon>
        <taxon>Dendrolimus</taxon>
    </lineage>
</organism>
<accession>A0ACC1D2C9</accession>
<dbReference type="EMBL" id="CM034396">
    <property type="protein sequence ID" value="KAJ0178035.1"/>
    <property type="molecule type" value="Genomic_DNA"/>
</dbReference>
<sequence length="614" mass="70014">MILRQQPRISYYEPEEPSWDAYIFCDKCGDYAYEYCSVHGPLLVIPDDTVPAKSPYPPYVPSAALTIPHVFLHIAPSIIPGAGLGIFSTLTLPRGVRFGPYKGTKTTDINSMYCWQIYDNDHKPSHVIDAADPNKSNWMRYVNCARHWSEQNLVAYQYNGELYYRTVKLIPRFTELMVFYGSEFASMMGINLSTYNSPISYHKSGTRGKKRKSTDVSQNAQQIEVNEITKKTKLLNNTFTGPANNTYKALDTNVSKNKPTISNGNNLTPKSNLESKSVITVNSIVNCKQVNNLPEELNILPNDKNHTKNVILQNNKLPISKVCYNNPENEISEQCLPKSTDTVVPSTSTEDISDKGNKSIVGNKDIPENYNFSCPKFQYKCVENNDSIKNLRKHTGEKPYICDLCEYSCSQRGSLNSHIKHKHTTEKNFSCHICQYKCVRKGHLNVHLRKHTGEKPYICDLCEYSCSVRGNLNNHIKHKHTNEKNFSCRICQYKCVQKSYLNAHLRKHTGEKPYTCDLCEYSCSVRGSLKSHIKHKHTNEKNFSCHICQYKCVQRGDLNVHLRKHTGEKPYTCDLCEYSCSVKGSLNSHIKHKHTNEKTSHVIYVSTNVFKGAI</sequence>